<dbReference type="GeneID" id="5031107"/>
<reference evidence="2 3" key="1">
    <citation type="journal article" date="2006" name="Nature">
        <title>Global trends of whole-genome duplications revealed by the ciliate Paramecium tetraurelia.</title>
        <authorList>
            <consortium name="Genoscope"/>
            <person name="Aury J.-M."/>
            <person name="Jaillon O."/>
            <person name="Duret L."/>
            <person name="Noel B."/>
            <person name="Jubin C."/>
            <person name="Porcel B.M."/>
            <person name="Segurens B."/>
            <person name="Daubin V."/>
            <person name="Anthouard V."/>
            <person name="Aiach N."/>
            <person name="Arnaiz O."/>
            <person name="Billaut A."/>
            <person name="Beisson J."/>
            <person name="Blanc I."/>
            <person name="Bouhouche K."/>
            <person name="Camara F."/>
            <person name="Duharcourt S."/>
            <person name="Guigo R."/>
            <person name="Gogendeau D."/>
            <person name="Katinka M."/>
            <person name="Keller A.-M."/>
            <person name="Kissmehl R."/>
            <person name="Klotz C."/>
            <person name="Koll F."/>
            <person name="Le Moue A."/>
            <person name="Lepere C."/>
            <person name="Malinsky S."/>
            <person name="Nowacki M."/>
            <person name="Nowak J.K."/>
            <person name="Plattner H."/>
            <person name="Poulain J."/>
            <person name="Ruiz F."/>
            <person name="Serrano V."/>
            <person name="Zagulski M."/>
            <person name="Dessen P."/>
            <person name="Betermier M."/>
            <person name="Weissenbach J."/>
            <person name="Scarpelli C."/>
            <person name="Schachter V."/>
            <person name="Sperling L."/>
            <person name="Meyer E."/>
            <person name="Cohen J."/>
            <person name="Wincker P."/>
        </authorList>
    </citation>
    <scope>NUCLEOTIDE SEQUENCE [LARGE SCALE GENOMIC DNA]</scope>
    <source>
        <strain evidence="2 3">Stock d4-2</strain>
    </source>
</reference>
<feature type="transmembrane region" description="Helical" evidence="1">
    <location>
        <begin position="75"/>
        <end position="95"/>
    </location>
</feature>
<gene>
    <name evidence="2" type="ORF">GSPATT00013391001</name>
</gene>
<keyword evidence="1" id="KW-1133">Transmembrane helix</keyword>
<dbReference type="OMA" id="ITIHLRT"/>
<evidence type="ECO:0000256" key="1">
    <source>
        <dbReference type="SAM" id="Phobius"/>
    </source>
</evidence>
<keyword evidence="3" id="KW-1185">Reference proteome</keyword>
<accession>A0D4F8</accession>
<evidence type="ECO:0000313" key="3">
    <source>
        <dbReference type="Proteomes" id="UP000000600"/>
    </source>
</evidence>
<dbReference type="AlphaFoldDB" id="A0D4F8"/>
<dbReference type="InParanoid" id="A0D4F8"/>
<sequence length="260" mass="30471">MDYAYSKKNTNCYNIKILIYKMLLQLAQLIDDNRKANDNLGSKHARFLQEKDVDQNSENTQTITSEQNQDDNDSLPVIILIVCLFVLICVCGTIVEVSRRKKVKKEIEQKLLQEKRLSLQANIGMLNSIQDQTQFTLWKLTSFNYKNFSTQKLLRFQSFFTSHNKLELQIRMEQDHDPWSAEGHISTNLEQEITIHLRTSLDCELLEKTEKGDHLYLLQQFKGVYNKEENKFIGSWSVYGSQELNNLNFFGEFELTRVLI</sequence>
<name>A0D4F8_PARTE</name>
<organism evidence="2 3">
    <name type="scientific">Paramecium tetraurelia</name>
    <dbReference type="NCBI Taxonomy" id="5888"/>
    <lineage>
        <taxon>Eukaryota</taxon>
        <taxon>Sar</taxon>
        <taxon>Alveolata</taxon>
        <taxon>Ciliophora</taxon>
        <taxon>Intramacronucleata</taxon>
        <taxon>Oligohymenophorea</taxon>
        <taxon>Peniculida</taxon>
        <taxon>Parameciidae</taxon>
        <taxon>Paramecium</taxon>
    </lineage>
</organism>
<dbReference type="RefSeq" id="XP_001445322.1">
    <property type="nucleotide sequence ID" value="XM_001445285.1"/>
</dbReference>
<protein>
    <submittedName>
        <fullName evidence="2">Uncharacterized protein</fullName>
    </submittedName>
</protein>
<dbReference type="HOGENOM" id="CLU_1177358_0_0_1"/>
<dbReference type="EMBL" id="CT868285">
    <property type="protein sequence ID" value="CAK77925.1"/>
    <property type="molecule type" value="Genomic_DNA"/>
</dbReference>
<proteinExistence type="predicted"/>
<keyword evidence="1" id="KW-0472">Membrane</keyword>
<dbReference type="KEGG" id="ptm:GSPATT00013391001"/>
<keyword evidence="1" id="KW-0812">Transmembrane</keyword>
<dbReference type="OrthoDB" id="302701at2759"/>
<dbReference type="Proteomes" id="UP000000600">
    <property type="component" value="Unassembled WGS sequence"/>
</dbReference>
<evidence type="ECO:0000313" key="2">
    <source>
        <dbReference type="EMBL" id="CAK77925.1"/>
    </source>
</evidence>